<proteinExistence type="predicted"/>
<dbReference type="EMBL" id="CAHIKZ030000074">
    <property type="protein sequence ID" value="CAE1149063.1"/>
    <property type="molecule type" value="Genomic_DNA"/>
</dbReference>
<evidence type="ECO:0000313" key="3">
    <source>
        <dbReference type="Proteomes" id="UP000597762"/>
    </source>
</evidence>
<feature type="region of interest" description="Disordered" evidence="1">
    <location>
        <begin position="41"/>
        <end position="154"/>
    </location>
</feature>
<feature type="compositionally biased region" description="Polar residues" evidence="1">
    <location>
        <begin position="46"/>
        <end position="59"/>
    </location>
</feature>
<dbReference type="OrthoDB" id="10068942at2759"/>
<dbReference type="Proteomes" id="UP000597762">
    <property type="component" value="Unassembled WGS sequence"/>
</dbReference>
<organism evidence="2 3">
    <name type="scientific">Acanthosepion pharaonis</name>
    <name type="common">Pharaoh cuttlefish</name>
    <name type="synonym">Sepia pharaonis</name>
    <dbReference type="NCBI Taxonomy" id="158019"/>
    <lineage>
        <taxon>Eukaryota</taxon>
        <taxon>Metazoa</taxon>
        <taxon>Spiralia</taxon>
        <taxon>Lophotrochozoa</taxon>
        <taxon>Mollusca</taxon>
        <taxon>Cephalopoda</taxon>
        <taxon>Coleoidea</taxon>
        <taxon>Decapodiformes</taxon>
        <taxon>Sepiida</taxon>
        <taxon>Sepiina</taxon>
        <taxon>Sepiidae</taxon>
        <taxon>Acanthosepion</taxon>
    </lineage>
</organism>
<keyword evidence="3" id="KW-1185">Reference proteome</keyword>
<feature type="compositionally biased region" description="Polar residues" evidence="1">
    <location>
        <begin position="104"/>
        <end position="121"/>
    </location>
</feature>
<gene>
    <name evidence="2" type="ORF">SPHA_2615</name>
</gene>
<accession>A0A812AP47</accession>
<feature type="compositionally biased region" description="Polar residues" evidence="1">
    <location>
        <begin position="74"/>
        <end position="90"/>
    </location>
</feature>
<evidence type="ECO:0000256" key="1">
    <source>
        <dbReference type="SAM" id="MobiDB-lite"/>
    </source>
</evidence>
<protein>
    <submittedName>
        <fullName evidence="2">Uncharacterized protein</fullName>
    </submittedName>
</protein>
<evidence type="ECO:0000313" key="2">
    <source>
        <dbReference type="EMBL" id="CAE1149063.1"/>
    </source>
</evidence>
<comment type="caution">
    <text evidence="2">The sequence shown here is derived from an EMBL/GenBank/DDBJ whole genome shotgun (WGS) entry which is preliminary data.</text>
</comment>
<dbReference type="AlphaFoldDB" id="A0A812AP47"/>
<reference evidence="2" key="1">
    <citation type="submission" date="2021-01" db="EMBL/GenBank/DDBJ databases">
        <authorList>
            <person name="Li R."/>
            <person name="Bekaert M."/>
        </authorList>
    </citation>
    <scope>NUCLEOTIDE SEQUENCE</scope>
    <source>
        <strain evidence="2">Farmed</strain>
    </source>
</reference>
<sequence length="271" mass="30120">MDSEVKSQLITGCLSEKIRQKGLMNSDMSLHDLINYTRTTEDDSVAPTNNATEDNNTAIATIPPNKKSRRRTSARPSNYPRQYQCRNCNGNYPRGGTDVLPCTSYPTTGNKSSPLTDQSTPVDRIENDQRNPRSSGSDTELNKIPTEPPDVQRLADSGTTINALSEADFQTFETSTPHLRPTKTVISGFGVKETTPALGWFNIRLEFMGTACQADIHVIKSPEKPIISWETCKRLGLLSAHKLSINHILIWHKSLPPPLNFWTTMQTTSMA</sequence>
<name>A0A812AP47_ACAPH</name>